<protein>
    <recommendedName>
        <fullName evidence="3">DUF559 domain-containing protein</fullName>
    </recommendedName>
</protein>
<evidence type="ECO:0008006" key="3">
    <source>
        <dbReference type="Google" id="ProtNLM"/>
    </source>
</evidence>
<name>A0ABR9ZMB0_9CORY</name>
<sequence>MDEVKGAFARRAHGAPRAKEALNLITRWSESPRESELKVLMKLAGLRAPYQQVSIFRADGKFLGRVDFMFANGVVVEYDGESKHREADLDYAGDYQGEESIRAERQRERLILNEGFTVVRVDKSSFRDGSWVRALKLRLAQWDERPVDLSDVRVSARGKAWKVRGDEGFLRR</sequence>
<accession>A0ABR9ZMB0</accession>
<evidence type="ECO:0000313" key="2">
    <source>
        <dbReference type="Proteomes" id="UP000635902"/>
    </source>
</evidence>
<evidence type="ECO:0000313" key="1">
    <source>
        <dbReference type="EMBL" id="MBF4554063.1"/>
    </source>
</evidence>
<dbReference type="Proteomes" id="UP000635902">
    <property type="component" value="Unassembled WGS sequence"/>
</dbReference>
<dbReference type="RefSeq" id="WP_194556929.1">
    <property type="nucleotide sequence ID" value="NZ_JADKMY010000002.1"/>
</dbReference>
<proteinExistence type="predicted"/>
<gene>
    <name evidence="1" type="ORF">IRY30_08265</name>
</gene>
<dbReference type="EMBL" id="JADKMY010000002">
    <property type="protein sequence ID" value="MBF4554063.1"/>
    <property type="molecule type" value="Genomic_DNA"/>
</dbReference>
<keyword evidence="2" id="KW-1185">Reference proteome</keyword>
<reference evidence="1 2" key="1">
    <citation type="submission" date="2020-10" db="EMBL/GenBank/DDBJ databases">
        <title>Novel species in genus Corynebacterium.</title>
        <authorList>
            <person name="Zhang G."/>
        </authorList>
    </citation>
    <scope>NUCLEOTIDE SEQUENCE [LARGE SCALE GENOMIC DNA]</scope>
    <source>
        <strain evidence="1 2">DSM 45110</strain>
    </source>
</reference>
<organism evidence="1 2">
    <name type="scientific">Corynebacterium suicordis DSM 45110</name>
    <dbReference type="NCBI Taxonomy" id="1121369"/>
    <lineage>
        <taxon>Bacteria</taxon>
        <taxon>Bacillati</taxon>
        <taxon>Actinomycetota</taxon>
        <taxon>Actinomycetes</taxon>
        <taxon>Mycobacteriales</taxon>
        <taxon>Corynebacteriaceae</taxon>
        <taxon>Corynebacterium</taxon>
    </lineage>
</organism>
<comment type="caution">
    <text evidence="1">The sequence shown here is derived from an EMBL/GenBank/DDBJ whole genome shotgun (WGS) entry which is preliminary data.</text>
</comment>